<protein>
    <submittedName>
        <fullName evidence="1">Uncharacterized protein</fullName>
    </submittedName>
</protein>
<dbReference type="Proteomes" id="UP000631114">
    <property type="component" value="Unassembled WGS sequence"/>
</dbReference>
<sequence length="118" mass="13539">MGNCLRPESSTTWAGEDWSCAMSPKRTKKNVLHKKTKRNKVNTSVKAPLSEDNTYVSSSTKIKLTITRKQLEELLGRLDDIQGLSVEQVFDKLVHNIDQFNMCKRPWRPVLHSIPEDN</sequence>
<dbReference type="OrthoDB" id="610799at2759"/>
<accession>A0A835LEY6</accession>
<organism evidence="1 2">
    <name type="scientific">Coptis chinensis</name>
    <dbReference type="NCBI Taxonomy" id="261450"/>
    <lineage>
        <taxon>Eukaryota</taxon>
        <taxon>Viridiplantae</taxon>
        <taxon>Streptophyta</taxon>
        <taxon>Embryophyta</taxon>
        <taxon>Tracheophyta</taxon>
        <taxon>Spermatophyta</taxon>
        <taxon>Magnoliopsida</taxon>
        <taxon>Ranunculales</taxon>
        <taxon>Ranunculaceae</taxon>
        <taxon>Coptidoideae</taxon>
        <taxon>Coptis</taxon>
    </lineage>
</organism>
<comment type="caution">
    <text evidence="1">The sequence shown here is derived from an EMBL/GenBank/DDBJ whole genome shotgun (WGS) entry which is preliminary data.</text>
</comment>
<gene>
    <name evidence="1" type="ORF">IFM89_023308</name>
</gene>
<dbReference type="PANTHER" id="PTHR33647">
    <property type="entry name" value="OS01G0793900 PROTEIN"/>
    <property type="match status" value="1"/>
</dbReference>
<evidence type="ECO:0000313" key="1">
    <source>
        <dbReference type="EMBL" id="KAF9589374.1"/>
    </source>
</evidence>
<name>A0A835LEY6_9MAGN</name>
<keyword evidence="2" id="KW-1185">Reference proteome</keyword>
<dbReference type="EMBL" id="JADFTS010000009">
    <property type="protein sequence ID" value="KAF9589374.1"/>
    <property type="molecule type" value="Genomic_DNA"/>
</dbReference>
<proteinExistence type="predicted"/>
<dbReference type="PANTHER" id="PTHR33647:SF5">
    <property type="entry name" value="OS01G0793900 PROTEIN"/>
    <property type="match status" value="1"/>
</dbReference>
<reference evidence="1 2" key="1">
    <citation type="submission" date="2020-10" db="EMBL/GenBank/DDBJ databases">
        <title>The Coptis chinensis genome and diversification of protoberbering-type alkaloids.</title>
        <authorList>
            <person name="Wang B."/>
            <person name="Shu S."/>
            <person name="Song C."/>
            <person name="Liu Y."/>
        </authorList>
    </citation>
    <scope>NUCLEOTIDE SEQUENCE [LARGE SCALE GENOMIC DNA]</scope>
    <source>
        <strain evidence="1">HL-2020</strain>
        <tissue evidence="1">Leaf</tissue>
    </source>
</reference>
<evidence type="ECO:0000313" key="2">
    <source>
        <dbReference type="Proteomes" id="UP000631114"/>
    </source>
</evidence>
<dbReference type="AlphaFoldDB" id="A0A835LEY6"/>